<dbReference type="Proteomes" id="UP000316759">
    <property type="component" value="Unassembled WGS sequence"/>
</dbReference>
<evidence type="ECO:0000256" key="1">
    <source>
        <dbReference type="SAM" id="Coils"/>
    </source>
</evidence>
<gene>
    <name evidence="3" type="ORF">FGIG_06406</name>
</gene>
<dbReference type="GO" id="GO:0003691">
    <property type="term" value="F:double-stranded telomeric DNA binding"/>
    <property type="evidence" value="ECO:0007669"/>
    <property type="project" value="TreeGrafter"/>
</dbReference>
<evidence type="ECO:0000313" key="3">
    <source>
        <dbReference type="EMBL" id="TPP56728.1"/>
    </source>
</evidence>
<dbReference type="GO" id="GO:0000722">
    <property type="term" value="P:telomere maintenance via recombination"/>
    <property type="evidence" value="ECO:0007669"/>
    <property type="project" value="TreeGrafter"/>
</dbReference>
<name>A0A504YDL9_FASGI</name>
<comment type="caution">
    <text evidence="3">The sequence shown here is derived from an EMBL/GenBank/DDBJ whole genome shotgun (WGS) entry which is preliminary data.</text>
</comment>
<dbReference type="PANTHER" id="PTHR18867:SF12">
    <property type="entry name" value="DNA REPAIR PROTEIN RAD50"/>
    <property type="match status" value="1"/>
</dbReference>
<dbReference type="GO" id="GO:0000794">
    <property type="term" value="C:condensed nuclear chromosome"/>
    <property type="evidence" value="ECO:0007669"/>
    <property type="project" value="TreeGrafter"/>
</dbReference>
<dbReference type="EMBL" id="SUNJ01014143">
    <property type="protein sequence ID" value="TPP56728.1"/>
    <property type="molecule type" value="Genomic_DNA"/>
</dbReference>
<dbReference type="Gene3D" id="1.10.287.1490">
    <property type="match status" value="1"/>
</dbReference>
<dbReference type="PANTHER" id="PTHR18867">
    <property type="entry name" value="RAD50"/>
    <property type="match status" value="1"/>
</dbReference>
<dbReference type="GO" id="GO:0070192">
    <property type="term" value="P:chromosome organization involved in meiotic cell cycle"/>
    <property type="evidence" value="ECO:0007669"/>
    <property type="project" value="TreeGrafter"/>
</dbReference>
<keyword evidence="4" id="KW-1185">Reference proteome</keyword>
<keyword evidence="1" id="KW-0175">Coiled coil</keyword>
<dbReference type="OrthoDB" id="18797at2759"/>
<sequence length="384" mass="44403">MAVLERMENEVLDLSRKIRQAQSAGSDVARADDSEESLESMQQERRDLRTKQQTAAEEIEKCQQTVDRLDKNQRSKLQHLHQLKDAMHKLEQENASNIRLQHEITRLTETAERLRATLQTVENGQLLVAEQRRAEVSSERERVSRDREQQVEAANFELTRVRDIMQQVDCACDSVNRLQDRGSQGKLDLLGDQLKKVQEQIIHCQSLLDTFGIQMEQAAKDLNEHKIRQRELTDCVQLRQLRAQLSHLRARVTQLNDQLRACHTVAGEDQDLIKETKRLEVEEEKIQAQKNLINSQICQLSAKLQYLDRDLTEKYATADKEYLDMLYQLKVNSRGSVPIGNCLTSFTSFSSKRKVCIGCEMQAFCLLLSIANIKHVSIYMVQWE</sequence>
<dbReference type="GO" id="GO:0007004">
    <property type="term" value="P:telomere maintenance via telomerase"/>
    <property type="evidence" value="ECO:0007669"/>
    <property type="project" value="TreeGrafter"/>
</dbReference>
<dbReference type="GO" id="GO:0051880">
    <property type="term" value="F:G-quadruplex DNA binding"/>
    <property type="evidence" value="ECO:0007669"/>
    <property type="project" value="TreeGrafter"/>
</dbReference>
<evidence type="ECO:0000256" key="2">
    <source>
        <dbReference type="SAM" id="MobiDB-lite"/>
    </source>
</evidence>
<feature type="coiled-coil region" evidence="1">
    <location>
        <begin position="238"/>
        <end position="292"/>
    </location>
</feature>
<reference evidence="3 4" key="1">
    <citation type="submission" date="2019-04" db="EMBL/GenBank/DDBJ databases">
        <title>Annotation for the trematode Fasciola gigantica.</title>
        <authorList>
            <person name="Choi Y.-J."/>
        </authorList>
    </citation>
    <scope>NUCLEOTIDE SEQUENCE [LARGE SCALE GENOMIC DNA]</scope>
    <source>
        <strain evidence="3">Uganda_cow_1</strain>
    </source>
</reference>
<protein>
    <submittedName>
        <fullName evidence="3">DNA repair protein RAD50</fullName>
    </submittedName>
</protein>
<feature type="region of interest" description="Disordered" evidence="2">
    <location>
        <begin position="19"/>
        <end position="39"/>
    </location>
</feature>
<dbReference type="GO" id="GO:0030870">
    <property type="term" value="C:Mre11 complex"/>
    <property type="evidence" value="ECO:0007669"/>
    <property type="project" value="TreeGrafter"/>
</dbReference>
<accession>A0A504YDL9</accession>
<dbReference type="GO" id="GO:0006302">
    <property type="term" value="P:double-strand break repair"/>
    <property type="evidence" value="ECO:0007669"/>
    <property type="project" value="TreeGrafter"/>
</dbReference>
<dbReference type="STRING" id="46835.A0A504YDL9"/>
<dbReference type="AlphaFoldDB" id="A0A504YDL9"/>
<proteinExistence type="predicted"/>
<dbReference type="GO" id="GO:0043047">
    <property type="term" value="F:single-stranded telomeric DNA binding"/>
    <property type="evidence" value="ECO:0007669"/>
    <property type="project" value="TreeGrafter"/>
</dbReference>
<organism evidence="3 4">
    <name type="scientific">Fasciola gigantica</name>
    <name type="common">Giant liver fluke</name>
    <dbReference type="NCBI Taxonomy" id="46835"/>
    <lineage>
        <taxon>Eukaryota</taxon>
        <taxon>Metazoa</taxon>
        <taxon>Spiralia</taxon>
        <taxon>Lophotrochozoa</taxon>
        <taxon>Platyhelminthes</taxon>
        <taxon>Trematoda</taxon>
        <taxon>Digenea</taxon>
        <taxon>Plagiorchiida</taxon>
        <taxon>Echinostomata</taxon>
        <taxon>Echinostomatoidea</taxon>
        <taxon>Fasciolidae</taxon>
        <taxon>Fasciola</taxon>
    </lineage>
</organism>
<evidence type="ECO:0000313" key="4">
    <source>
        <dbReference type="Proteomes" id="UP000316759"/>
    </source>
</evidence>